<evidence type="ECO:0000256" key="4">
    <source>
        <dbReference type="SAM" id="Phobius"/>
    </source>
</evidence>
<reference evidence="7" key="1">
    <citation type="submission" date="2025-08" db="UniProtKB">
        <authorList>
            <consortium name="RefSeq"/>
        </authorList>
    </citation>
    <scope>IDENTIFICATION</scope>
    <source>
        <tissue evidence="7">Blood</tissue>
    </source>
</reference>
<dbReference type="Gene3D" id="2.60.40.10">
    <property type="entry name" value="Immunoglobulins"/>
    <property type="match status" value="1"/>
</dbReference>
<evidence type="ECO:0000256" key="3">
    <source>
        <dbReference type="SAM" id="MobiDB-lite"/>
    </source>
</evidence>
<dbReference type="Proteomes" id="UP001652663">
    <property type="component" value="Chromosome 18"/>
</dbReference>
<dbReference type="Pfam" id="PF00047">
    <property type="entry name" value="ig"/>
    <property type="match status" value="1"/>
</dbReference>
<feature type="compositionally biased region" description="Basic and acidic residues" evidence="3">
    <location>
        <begin position="91"/>
        <end position="110"/>
    </location>
</feature>
<dbReference type="GeneID" id="139177222"/>
<dbReference type="SUPFAM" id="SSF48726">
    <property type="entry name" value="Immunoglobulin"/>
    <property type="match status" value="1"/>
</dbReference>
<proteinExistence type="predicted"/>
<dbReference type="InterPro" id="IPR036179">
    <property type="entry name" value="Ig-like_dom_sf"/>
</dbReference>
<evidence type="ECO:0000313" key="6">
    <source>
        <dbReference type="Proteomes" id="UP001652663"/>
    </source>
</evidence>
<accession>A0ABM4QX65</accession>
<dbReference type="InterPro" id="IPR050412">
    <property type="entry name" value="Ig-like_Receptors_ImmuneReg"/>
</dbReference>
<evidence type="ECO:0000259" key="5">
    <source>
        <dbReference type="Pfam" id="PF00047"/>
    </source>
</evidence>
<name>A0ABM4QX65_BOSIN</name>
<feature type="transmembrane region" description="Helical" evidence="4">
    <location>
        <begin position="279"/>
        <end position="305"/>
    </location>
</feature>
<feature type="region of interest" description="Disordered" evidence="3">
    <location>
        <begin position="86"/>
        <end position="110"/>
    </location>
</feature>
<evidence type="ECO:0000256" key="2">
    <source>
        <dbReference type="ARBA" id="ARBA00023319"/>
    </source>
</evidence>
<keyword evidence="4" id="KW-0472">Membrane</keyword>
<evidence type="ECO:0000256" key="1">
    <source>
        <dbReference type="ARBA" id="ARBA00023157"/>
    </source>
</evidence>
<dbReference type="InterPro" id="IPR013151">
    <property type="entry name" value="Immunoglobulin_dom"/>
</dbReference>
<dbReference type="InterPro" id="IPR013783">
    <property type="entry name" value="Ig-like_fold"/>
</dbReference>
<keyword evidence="4" id="KW-1133">Transmembrane helix</keyword>
<dbReference type="RefSeq" id="XP_070627888.1">
    <property type="nucleotide sequence ID" value="XM_070771787.1"/>
</dbReference>
<keyword evidence="1" id="KW-1015">Disulfide bond</keyword>
<evidence type="ECO:0000313" key="7">
    <source>
        <dbReference type="RefSeq" id="XP_070627888.1"/>
    </source>
</evidence>
<protein>
    <submittedName>
        <fullName evidence="7">Killer cell immunoglobulin-like receptor 2DS5 isoform X7</fullName>
    </submittedName>
</protein>
<keyword evidence="2" id="KW-0393">Immunoglobulin domain</keyword>
<keyword evidence="6" id="KW-1185">Reference proteome</keyword>
<gene>
    <name evidence="7" type="primary">LOC139177222</name>
</gene>
<dbReference type="PANTHER" id="PTHR11738:SF192">
    <property type="entry name" value="KILLER CELL IMMUNOGLOBULIN-LIKE RECEPTOR-LIKE PROTEIN KIR3DX1-RELATED"/>
    <property type="match status" value="1"/>
</dbReference>
<sequence>MSVNRARECIVRMTQLPTTHIRDRMKLRAWQPSPVFSPGESCGQRSLAGYGSWGCRELDRTEVSEYACMKLRADPTAKQCRINTKEAGGLEQRKTEKHEPQPENKAKENATKHTGRVIDFDGSRGHFSHLQMSGGALRCGDSLKLTSSLLLGVFTKPSISAHPSPLVGAGENVTLRCHSPLLDKFILHQENSTGHFQRRGEMLTRGHAPADFVIGPMTLASAGTYRCYGSLRHSPYEWSAPSDPVDIVITGSTTSTCPSTMDPHTTEEALLPQKHSSTWYIFLGLGLVIAFTSTSIILAALVCYWSSTQNHVANMEGEPNEGQTVNGEDPAAEDVIYAHLNLGTLSERLFTPAPLSHMHPFTEPIIYEEFNVNQDHAEP</sequence>
<dbReference type="PANTHER" id="PTHR11738">
    <property type="entry name" value="MHC CLASS I NK CELL RECEPTOR"/>
    <property type="match status" value="1"/>
</dbReference>
<keyword evidence="4" id="KW-0812">Transmembrane</keyword>
<organism evidence="6 7">
    <name type="scientific">Bos indicus</name>
    <name type="common">Zebu</name>
    <dbReference type="NCBI Taxonomy" id="9915"/>
    <lineage>
        <taxon>Eukaryota</taxon>
        <taxon>Metazoa</taxon>
        <taxon>Chordata</taxon>
        <taxon>Craniata</taxon>
        <taxon>Vertebrata</taxon>
        <taxon>Euteleostomi</taxon>
        <taxon>Mammalia</taxon>
        <taxon>Eutheria</taxon>
        <taxon>Laurasiatheria</taxon>
        <taxon>Artiodactyla</taxon>
        <taxon>Ruminantia</taxon>
        <taxon>Pecora</taxon>
        <taxon>Bovidae</taxon>
        <taxon>Bovinae</taxon>
        <taxon>Bos</taxon>
    </lineage>
</organism>
<feature type="domain" description="Immunoglobulin-like beta-sandwich" evidence="5">
    <location>
        <begin position="164"/>
        <end position="239"/>
    </location>
</feature>